<feature type="transmembrane region" description="Helical" evidence="1">
    <location>
        <begin position="16"/>
        <end position="38"/>
    </location>
</feature>
<dbReference type="EMBL" id="CP001646">
    <property type="protein sequence ID" value="ACS66080.1"/>
    <property type="molecule type" value="Genomic_DNA"/>
</dbReference>
<feature type="transmembrane region" description="Helical" evidence="1">
    <location>
        <begin position="50"/>
        <end position="68"/>
    </location>
</feature>
<keyword evidence="1" id="KW-0812">Transmembrane</keyword>
<keyword evidence="1" id="KW-1133">Transmembrane helix</keyword>
<proteinExistence type="predicted"/>
<dbReference type="KEGG" id="rpf:Rpic12D_4846"/>
<keyword evidence="1" id="KW-0472">Membrane</keyword>
<dbReference type="AlphaFoldDB" id="C6BPF6"/>
<dbReference type="HOGENOM" id="CLU_2303686_0_0_4"/>
<organism evidence="2">
    <name type="scientific">Ralstonia pickettii (strain 12D)</name>
    <dbReference type="NCBI Taxonomy" id="428406"/>
    <lineage>
        <taxon>Bacteria</taxon>
        <taxon>Pseudomonadati</taxon>
        <taxon>Pseudomonadota</taxon>
        <taxon>Betaproteobacteria</taxon>
        <taxon>Burkholderiales</taxon>
        <taxon>Burkholderiaceae</taxon>
        <taxon>Ralstonia</taxon>
    </lineage>
</organism>
<evidence type="ECO:0000313" key="2">
    <source>
        <dbReference type="EMBL" id="ACS66080.1"/>
    </source>
</evidence>
<reference evidence="2" key="1">
    <citation type="submission" date="2009-06" db="EMBL/GenBank/DDBJ databases">
        <title>Complete sequence plasmid 1 of Ralstonia pickettii 12D.</title>
        <authorList>
            <consortium name="US DOE Joint Genome Institute"/>
            <person name="Lucas S."/>
            <person name="Copeland A."/>
            <person name="Lapidus A."/>
            <person name="Glavina del Rio T."/>
            <person name="Dalin E."/>
            <person name="Tice H."/>
            <person name="Bruce D."/>
            <person name="Goodwin L."/>
            <person name="Pitluck S."/>
            <person name="Sims D."/>
            <person name="Meincke L."/>
            <person name="Brettin T."/>
            <person name="Detter J.C."/>
            <person name="Han C."/>
            <person name="Larimer F."/>
            <person name="Land M."/>
            <person name="Hauser L."/>
            <person name="Kyrpides N."/>
            <person name="Ovchinnikova G."/>
            <person name="Marsh T."/>
            <person name="Richardson P."/>
        </authorList>
    </citation>
    <scope>NUCLEOTIDE SEQUENCE [LARGE SCALE GENOMIC DNA]</scope>
    <source>
        <strain evidence="2">12D</strain>
        <plasmid>12D</plasmid>
        <plasmid evidence="2">pRp12D01</plasmid>
    </source>
</reference>
<accession>C6BPF6</accession>
<protein>
    <recommendedName>
        <fullName evidence="3">Transmembrane protein</fullName>
    </recommendedName>
</protein>
<sequence length="100" mass="11153">MQAEIRDNWMTRNMGWIYPILGGLVMVVSPAAIQTIAFNGESVFPEWLRLLGLVIGILAVALGGFKAYMSDTLTARVFSFIWLIVGSVAGAYQFILWLKR</sequence>
<gene>
    <name evidence="2" type="ordered locus">Rpic12D_4846</name>
</gene>
<name>C6BPF6_RALP1</name>
<geneLocation type="plasmid" evidence="2">
    <name>pRp12D01</name>
</geneLocation>
<keyword evidence="2" id="KW-0614">Plasmid</keyword>
<feature type="transmembrane region" description="Helical" evidence="1">
    <location>
        <begin position="80"/>
        <end position="98"/>
    </location>
</feature>
<evidence type="ECO:0008006" key="3">
    <source>
        <dbReference type="Google" id="ProtNLM"/>
    </source>
</evidence>
<evidence type="ECO:0000256" key="1">
    <source>
        <dbReference type="SAM" id="Phobius"/>
    </source>
</evidence>